<dbReference type="Proteomes" id="UP001732700">
    <property type="component" value="Chromosome 2D"/>
</dbReference>
<organism evidence="1 2">
    <name type="scientific">Avena sativa</name>
    <name type="common">Oat</name>
    <dbReference type="NCBI Taxonomy" id="4498"/>
    <lineage>
        <taxon>Eukaryota</taxon>
        <taxon>Viridiplantae</taxon>
        <taxon>Streptophyta</taxon>
        <taxon>Embryophyta</taxon>
        <taxon>Tracheophyta</taxon>
        <taxon>Spermatophyta</taxon>
        <taxon>Magnoliopsida</taxon>
        <taxon>Liliopsida</taxon>
        <taxon>Poales</taxon>
        <taxon>Poaceae</taxon>
        <taxon>BOP clade</taxon>
        <taxon>Pooideae</taxon>
        <taxon>Poodae</taxon>
        <taxon>Poeae</taxon>
        <taxon>Poeae Chloroplast Group 1 (Aveneae type)</taxon>
        <taxon>Aveninae</taxon>
        <taxon>Avena</taxon>
    </lineage>
</organism>
<reference evidence="1" key="2">
    <citation type="submission" date="2025-09" db="UniProtKB">
        <authorList>
            <consortium name="EnsemblPlants"/>
        </authorList>
    </citation>
    <scope>IDENTIFICATION</scope>
</reference>
<reference evidence="1" key="1">
    <citation type="submission" date="2021-05" db="EMBL/GenBank/DDBJ databases">
        <authorList>
            <person name="Scholz U."/>
            <person name="Mascher M."/>
            <person name="Fiebig A."/>
        </authorList>
    </citation>
    <scope>NUCLEOTIDE SEQUENCE [LARGE SCALE GENOMIC DNA]</scope>
</reference>
<dbReference type="EnsemblPlants" id="AVESA.00010b.r2.2DG0389150.1">
    <property type="protein sequence ID" value="AVESA.00010b.r2.2DG0389150.1.CDS"/>
    <property type="gene ID" value="AVESA.00010b.r2.2DG0389150"/>
</dbReference>
<protein>
    <submittedName>
        <fullName evidence="1">Uncharacterized protein</fullName>
    </submittedName>
</protein>
<sequence length="3533" mass="386590">MATEEEAREAVADGEEVQVEAVDLGTPHLQMNLDSKLSAHGMKDEAKIMDSTEGMLKVTEDQVLEKTPSVVEIPPEHTPNGTASSLNGHMKEGEILNEKPQENGQKANEQAEASPDGIRTDQNNRSNGEDAVDSLGHVESSTEDTSLLTDENEEPKEHYQQDVESSTVEEETVHEDRVETDEPTVDAQQGQNLEPAEVTEDTQHTSTSCIPHDEVVAEAPAGVQTSLEPNVDDSGALPDASDGNTETETAKVDKESCTEGEDTAEHANEIIKLEDQPSKQTDDVDAELVKEDVPTSKKTDVPEAMTKAEQADESMSPSDQEELNQESAEETIDPVCERTEETSHGSYVSASEKTTPEHDATAREPALDVQEVQSQGLAEEIADAKEVDSEKTVQQSGVAFEEATQEHNVATTEPSSDIQHLDNVESEEIKGLEDAKAEDASNESNVIIPEDAAQDKEATEDIQPVQGLEEEPKSTGTVEVEEASNQPHADVLNNHAEEDGVPACLHQVKDTGVTETQEITQQSHAAASEQLVTEDKSMAVDSRNDDIQQTLEQGSVKVKDTEASETQEICHERTISASEEDSAEDDVTAEGPTSDAQEVEILESVEEIKDNTADNIVEASNVATVEEADQEHNVLTSDDVSEQQTREVEPEEIQSTEHVETEEASDERHPALLKDPTQEDSIPSDMLNTESTEEAKETEATKTEVLPQESNISTSEEPASEENITAGEITCDAQEVENSEQAENVEDNKDTGTKDISGHSNENNLEEMATEDNITIQTDASIQQLQEQEPVELRDTEATELQGISPSHIVSTSRESTPEDNVTAELSPDSQAENLESATVTEETKDVRSTDAVAEEETPEEHVQEFEAPVHTPSAEEPELEETKNTDNQMDAAVLENTTHEDNPTASELLVMESTEVSISEATEGQEMPQSEVTQSEDHETEENTTASEPKVLETEDAEEMRDTEPTEPQSISQESIVSISEESVPEDVTAKEPASDTKEVQTEEPELIDEHNDVKAGEISNQSSVSIVGETAQANLESATVSEETKEVKSTDAIAEEETPAEHVQEFVAPVDIPAVEEPELEETKNTEPVSVHDNVMTNDLPAEEVKDTQATEITEIHNESGHLTEDVKSNVVLSDEASPDEDAEATEATADIPRAQDSEQEQIKNNEPVELEDNIIARDLPEEEIKATEAMETEVIPDESTSAKITELTNDALAEEAAPEELVIETEATIDIPRAKEPELEEIKNAEPAELEENISATDRSAEEIEATDTTEAEAINESINANTSELTEDVTAKEAASDIKEVQTEEPELIDEHNDVKDGEISNQSSRTIVGVTAQENLESAAVTEETEDVKSTDAIAEEETPVEHVQEFEAPVDTAPVEEPELEDAKNTEPVSVHDNVMTNDLPAEEVKDTQATKIAEIHNESGNLTEDVNSNVVLLDEAAPGEDVEATEATADIPQAQDPEQEQIKNNESVEVEDDIIARDLPEEEIKDTEAMETEVIPDESTSAKVTELTNDVKSNVARAEETAPEEHGIETEATIDIPRAQEPELEETKNTEPLEVDENISATDQSAEETDATEAMETEAINESIHANSRDLAEGVKRNFALEDEATHEEHVIEAETTVNIPRAQEPELEEIKNTEPVEVKEDKPASDLPAEEMKETEVISESTDANISEPTEDAKRNVALADKAASEDHVIAPEATVDVPQAQEPELDLPAEENLTENEPQTTGIEPTRPEPTPHESNVTIQQLQEKEPDEFCDTEATEPQGISPSHIASTSEEFTPEDNVAKEPSPDTQAEDIESAVVTEETKDVKSTDAIAEEIQEEHVQESEAPVDIPPVEEPELEETKNTEPVEVHDHVATNDLPAEEVKNTEATEIAEIHNESGDLTEDVKSTVALADDAAPGEDAKATEETADIPRAQEPELEEIKNSEPVEVKENILGSDLPAEEVKETEVISESTDANITEDANRNVAVADEAAPEGHVIATEETVDIPRAQEPERGEIENAEHVEVEENISANDLPAEEVKDTVIMETQAIKESTDANITELTEDVALADEAVPEIHVDILSAQEPAVEEINNTKPVEVEDSIASDDVPAEEINDTEAMETEEIPRENTDDSLTASAPLADIQQAPEESCEQGSNPDLLVQSEHSKDQLVKAEKTGQSNGATLEEPTAEDNTPNETDPLADAKEEHRLESVEGNKGIKADEGEETSHPSQDAEEPVSENIVAKVEPTSDIQQVNDLDEAKEMTVTEAIDDDDETSCKKTEVATLEGLSPTDNGTSPKQKDESSELGENTAFTTQKGESPTEEDVVQISSEDTVGISNNIEQIKEQSKSVTEADTIKSGEHTSDQGDEQLHNVELQMQVCERSVDVSAIEQPDKDAKKVNLDQQQKEDEVTEEQMEEIQGNEQKHDDNSADLTTETLLEPQSNEIGTTDLNQDTDEFEAEQTETVATEMLMNEQTLHVPQGSIPITADVKVENYTEIEETPEQEKAPNNIGTLYTDADAGNYNEDEKENIEIDAAVAKPSTDKQDGTADETINEEVGNGLASPVEKDLQKTSDPAPSNEETLENDTTVVPENVEPRVHREERESINKANDDMEASQASEEEIVDEVEKKQERKNEDTDVNNDEVQTKPVGEEASEMHSNDSMDTKMDDTMSPYAEMVHGRIDAQPTEIEEVEGNNDEVQTKPVGEEASEMHSNDSTDTKMDDTMSPYAEMVHGRIDAQPTEIEEVEGNKGFSSISEYVVEYPKQNDIEQDLVIHQKVVDDKLATAEPKGAEVETNSDEEMATSYTAVTEAVKFDEAIDDKASGADGALSDENVKTFEENRRNLEASSGESMNEDKEHHNLALPAYSAVNGNTTEQASVSEVTERGLLFPEKPLPTESEEQEESQTTKEQDEDIHGQETGDTEKEDKEDEQSDLPVSNFLMNLIMGKESTETDRALEFEDEKKQEEITKDDSCLITSQHEESLVPVPTESKVDDKLIFEQGKHNLEGSKEIHDFKLDSDEVLSRNTHNLEAPVHENNVQGEISTELVPGGHCLMTEVETGDIKLGEKTTNSEERSLKNDLDDSTNPNVSQEDALEEGRTDLQHESLPEDISSDAVAEQTLLSTEPDTSDEKKLPKDNGDLQSLLSTKREEFTESSITEAENAIEAELENEVEQEEGKQHTTNTGGATEGKIENLHGNSQRGTEAIPDEQTAEITEPVMGTEINLVHEKEIFTGSECEEETQSSEKALDIQPDGSSLHVNQDKQDESAGDQIVMEKNNLLDKPGESNLHEEQEAEIGQESPKESDGGQNCLATTEPVIKEENANRTVEAHVQTVNTKSIEEQEIFMSQVQERGLDVVSAKEAPEAEENIVEMAKPKFSTDEEQSSKEDKSVMAGEKTCVEKTKDEEEAKSFADEVATKIEEQGAVQKATHNQTRDLNVVLPTEAPGSEESFVDIKTPEFSTDEEQSPKEDESSMAEDNSYDEKTKGDQEAKNFTDEAPMKIEERGTGQKASPKKHNILSGVGSKVKHQLAKVKKAIIGKPGHAKSELAKS</sequence>
<accession>A0ACD5VAB6</accession>
<name>A0ACD5VAB6_AVESA</name>
<evidence type="ECO:0000313" key="1">
    <source>
        <dbReference type="EnsemblPlants" id="AVESA.00010b.r2.2DG0389150.1.CDS"/>
    </source>
</evidence>
<proteinExistence type="predicted"/>
<keyword evidence="2" id="KW-1185">Reference proteome</keyword>
<evidence type="ECO:0000313" key="2">
    <source>
        <dbReference type="Proteomes" id="UP001732700"/>
    </source>
</evidence>